<dbReference type="Pfam" id="PF08044">
    <property type="entry name" value="DUF1707"/>
    <property type="match status" value="1"/>
</dbReference>
<dbReference type="EMBL" id="JABUKG010000008">
    <property type="protein sequence ID" value="MBY6321044.1"/>
    <property type="molecule type" value="Genomic_DNA"/>
</dbReference>
<sequence length="204" mass="21703">MDDRDLRVSDAERNHVGELLQRAVGQGMLSLGEYTERMDTALAAKTRGELNAVLVDLPGIRISGSTAPETISRGSVVSSVGGADEATVKATLSSVTRSGAWDVPRLLRVRSRLGSVTLNFADATVHSSTVVIEVDDYMSSISIVVPEGVSVNMDGLQAVAGSADNKVRGRRDDSSLHLEIRGRTRMGSVTAKHPFGVTIKRMLG</sequence>
<dbReference type="AlphaFoldDB" id="A0A1I0T4Q4"/>
<proteinExistence type="predicted"/>
<evidence type="ECO:0000313" key="2">
    <source>
        <dbReference type="EMBL" id="MBY6321044.1"/>
    </source>
</evidence>
<dbReference type="GeneID" id="85485258"/>
<dbReference type="RefSeq" id="WP_068099288.1">
    <property type="nucleotide sequence ID" value="NZ_FOJN01000004.1"/>
</dbReference>
<dbReference type="Proteomes" id="UP001520140">
    <property type="component" value="Unassembled WGS sequence"/>
</dbReference>
<dbReference type="EMBL" id="FOJN01000004">
    <property type="protein sequence ID" value="SFA46764.1"/>
    <property type="molecule type" value="Genomic_DNA"/>
</dbReference>
<feature type="domain" description="DUF1707" evidence="1">
    <location>
        <begin position="6"/>
        <end position="58"/>
    </location>
</feature>
<evidence type="ECO:0000259" key="1">
    <source>
        <dbReference type="Pfam" id="PF08044"/>
    </source>
</evidence>
<dbReference type="PANTHER" id="PTHR40763">
    <property type="entry name" value="MEMBRANE PROTEIN-RELATED"/>
    <property type="match status" value="1"/>
</dbReference>
<evidence type="ECO:0000313" key="4">
    <source>
        <dbReference type="Proteomes" id="UP000182054"/>
    </source>
</evidence>
<dbReference type="InterPro" id="IPR012551">
    <property type="entry name" value="DUF1707_SHOCT-like"/>
</dbReference>
<keyword evidence="5" id="KW-1185">Reference proteome</keyword>
<dbReference type="Proteomes" id="UP000182054">
    <property type="component" value="Unassembled WGS sequence"/>
</dbReference>
<accession>A0A1I0T4Q4</accession>
<evidence type="ECO:0000313" key="5">
    <source>
        <dbReference type="Proteomes" id="UP001520140"/>
    </source>
</evidence>
<protein>
    <submittedName>
        <fullName evidence="2">DUF1707 domain-containing protein</fullName>
    </submittedName>
</protein>
<evidence type="ECO:0000313" key="3">
    <source>
        <dbReference type="EMBL" id="SFA46764.1"/>
    </source>
</evidence>
<dbReference type="PANTHER" id="PTHR40763:SF5">
    <property type="entry name" value="MEMBRANE PROTEIN"/>
    <property type="match status" value="1"/>
</dbReference>
<organism evidence="3 4">
    <name type="scientific">Rhodococcoides kroppenstedtii</name>
    <dbReference type="NCBI Taxonomy" id="293050"/>
    <lineage>
        <taxon>Bacteria</taxon>
        <taxon>Bacillati</taxon>
        <taxon>Actinomycetota</taxon>
        <taxon>Actinomycetes</taxon>
        <taxon>Mycobacteriales</taxon>
        <taxon>Nocardiaceae</taxon>
        <taxon>Rhodococcoides</taxon>
    </lineage>
</organism>
<gene>
    <name evidence="2" type="ORF">HQ605_09440</name>
    <name evidence="3" type="ORF">SAMN05444374_104102</name>
</gene>
<dbReference type="OrthoDB" id="4772576at2"/>
<reference evidence="3 4" key="1">
    <citation type="submission" date="2016-10" db="EMBL/GenBank/DDBJ databases">
        <authorList>
            <person name="de Groot N.N."/>
        </authorList>
    </citation>
    <scope>NUCLEOTIDE SEQUENCE [LARGE SCALE GENOMIC DNA]</scope>
    <source>
        <strain evidence="3 4">DSM 44908</strain>
    </source>
</reference>
<name>A0A1I0T4Q4_9NOCA</name>
<reference evidence="2 5" key="2">
    <citation type="submission" date="2020-06" db="EMBL/GenBank/DDBJ databases">
        <title>Taxonomy, biology and ecology of Rhodococcus bacteria occurring in California pistachio and other woody hosts as revealed by genome sequence analyses.</title>
        <authorList>
            <person name="Gai Y."/>
            <person name="Riely B."/>
        </authorList>
    </citation>
    <scope>NUCLEOTIDE SEQUENCE [LARGE SCALE GENOMIC DNA]</scope>
    <source>
        <strain evidence="2 5">BP-284</strain>
    </source>
</reference>